<name>X1G5E9_9ZZZZ</name>
<comment type="caution">
    <text evidence="1">The sequence shown here is derived from an EMBL/GenBank/DDBJ whole genome shotgun (WGS) entry which is preliminary data.</text>
</comment>
<dbReference type="EMBL" id="BART01041702">
    <property type="protein sequence ID" value="GAH28253.1"/>
    <property type="molecule type" value="Genomic_DNA"/>
</dbReference>
<accession>X1G5E9</accession>
<reference evidence="1" key="1">
    <citation type="journal article" date="2014" name="Front. Microbiol.">
        <title>High frequency of phylogenetically diverse reductive dehalogenase-homologous genes in deep subseafloor sedimentary metagenomes.</title>
        <authorList>
            <person name="Kawai M."/>
            <person name="Futagami T."/>
            <person name="Toyoda A."/>
            <person name="Takaki Y."/>
            <person name="Nishi S."/>
            <person name="Hori S."/>
            <person name="Arai W."/>
            <person name="Tsubouchi T."/>
            <person name="Morono Y."/>
            <person name="Uchiyama I."/>
            <person name="Ito T."/>
            <person name="Fujiyama A."/>
            <person name="Inagaki F."/>
            <person name="Takami H."/>
        </authorList>
    </citation>
    <scope>NUCLEOTIDE SEQUENCE</scope>
    <source>
        <strain evidence="1">Expedition CK06-06</strain>
    </source>
</reference>
<feature type="non-terminal residue" evidence="1">
    <location>
        <position position="56"/>
    </location>
</feature>
<organism evidence="1">
    <name type="scientific">marine sediment metagenome</name>
    <dbReference type="NCBI Taxonomy" id="412755"/>
    <lineage>
        <taxon>unclassified sequences</taxon>
        <taxon>metagenomes</taxon>
        <taxon>ecological metagenomes</taxon>
    </lineage>
</organism>
<feature type="non-terminal residue" evidence="1">
    <location>
        <position position="1"/>
    </location>
</feature>
<gene>
    <name evidence="1" type="ORF">S01H4_66901</name>
</gene>
<sequence length="56" mass="6677">KIYSKNNLSIFKEFDPSEYVISSDGYKIYLLDVFNDITKEGVFNLYDIYKVKYTSF</sequence>
<evidence type="ECO:0000313" key="1">
    <source>
        <dbReference type="EMBL" id="GAH28253.1"/>
    </source>
</evidence>
<protein>
    <submittedName>
        <fullName evidence="1">Uncharacterized protein</fullName>
    </submittedName>
</protein>
<dbReference type="AlphaFoldDB" id="X1G5E9"/>
<proteinExistence type="predicted"/>